<evidence type="ECO:0000313" key="3">
    <source>
        <dbReference type="EMBL" id="MBC5677221.1"/>
    </source>
</evidence>
<protein>
    <submittedName>
        <fullName evidence="3">Prepilin peptidase</fullName>
    </submittedName>
</protein>
<proteinExistence type="predicted"/>
<organism evidence="3 4">
    <name type="scientific">Anaerostipes hominis</name>
    <name type="common">ex Liu et al. 2021</name>
    <dbReference type="NCBI Taxonomy" id="2763018"/>
    <lineage>
        <taxon>Bacteria</taxon>
        <taxon>Bacillati</taxon>
        <taxon>Bacillota</taxon>
        <taxon>Clostridia</taxon>
        <taxon>Lachnospirales</taxon>
        <taxon>Lachnospiraceae</taxon>
        <taxon>Anaerostipes</taxon>
    </lineage>
</organism>
<feature type="transmembrane region" description="Helical" evidence="1">
    <location>
        <begin position="5"/>
        <end position="22"/>
    </location>
</feature>
<sequence length="168" mass="19410">MKLWIGFIIIEILLLICTYTDIKYGKILNVLTLPAMGSGIVYHLIFHPFGREDGIGMIFSVLVILFMSYWNLIGGMGDAKLFIVLFLFLRPNACWILVFLSCLLFMGSSFLRNRKEFWASILNFSMAVYQRDITFLHYGRKRPFAPYVCVAYQLLFACFIWKGGNIFG</sequence>
<keyword evidence="1" id="KW-0812">Transmembrane</keyword>
<feature type="transmembrane region" description="Helical" evidence="1">
    <location>
        <begin position="28"/>
        <end position="46"/>
    </location>
</feature>
<reference evidence="3 4" key="1">
    <citation type="submission" date="2020-08" db="EMBL/GenBank/DDBJ databases">
        <title>Genome public.</title>
        <authorList>
            <person name="Liu C."/>
            <person name="Sun Q."/>
        </authorList>
    </citation>
    <scope>NUCLEOTIDE SEQUENCE [LARGE SCALE GENOMIC DNA]</scope>
    <source>
        <strain evidence="3 4">NSJ-7</strain>
    </source>
</reference>
<keyword evidence="1" id="KW-0472">Membrane</keyword>
<dbReference type="Pfam" id="PF01478">
    <property type="entry name" value="Peptidase_A24"/>
    <property type="match status" value="1"/>
</dbReference>
<gene>
    <name evidence="3" type="ORF">H8S22_06245</name>
</gene>
<dbReference type="EMBL" id="JACOOS010000005">
    <property type="protein sequence ID" value="MBC5677221.1"/>
    <property type="molecule type" value="Genomic_DNA"/>
</dbReference>
<accession>A0ABR7FRY6</accession>
<evidence type="ECO:0000259" key="2">
    <source>
        <dbReference type="Pfam" id="PF01478"/>
    </source>
</evidence>
<dbReference type="RefSeq" id="WP_024727392.1">
    <property type="nucleotide sequence ID" value="NZ_JACOOS010000005.1"/>
</dbReference>
<name>A0ABR7FRY6_9FIRM</name>
<evidence type="ECO:0000256" key="1">
    <source>
        <dbReference type="SAM" id="Phobius"/>
    </source>
</evidence>
<feature type="transmembrane region" description="Helical" evidence="1">
    <location>
        <begin position="53"/>
        <end position="70"/>
    </location>
</feature>
<feature type="domain" description="Prepilin type IV endopeptidase peptidase" evidence="2">
    <location>
        <begin position="9"/>
        <end position="105"/>
    </location>
</feature>
<dbReference type="InterPro" id="IPR000045">
    <property type="entry name" value="Prepilin_IV_endopep_pep"/>
</dbReference>
<comment type="caution">
    <text evidence="3">The sequence shown here is derived from an EMBL/GenBank/DDBJ whole genome shotgun (WGS) entry which is preliminary data.</text>
</comment>
<feature type="transmembrane region" description="Helical" evidence="1">
    <location>
        <begin position="144"/>
        <end position="161"/>
    </location>
</feature>
<dbReference type="Proteomes" id="UP000635828">
    <property type="component" value="Unassembled WGS sequence"/>
</dbReference>
<evidence type="ECO:0000313" key="4">
    <source>
        <dbReference type="Proteomes" id="UP000635828"/>
    </source>
</evidence>
<keyword evidence="1" id="KW-1133">Transmembrane helix</keyword>
<keyword evidence="4" id="KW-1185">Reference proteome</keyword>
<feature type="transmembrane region" description="Helical" evidence="1">
    <location>
        <begin position="82"/>
        <end position="105"/>
    </location>
</feature>
<dbReference type="Gene3D" id="1.20.120.1220">
    <property type="match status" value="1"/>
</dbReference>